<keyword evidence="3" id="KW-1185">Reference proteome</keyword>
<accession>A0A8H6YPC3</accession>
<dbReference type="EMBL" id="JACAZI010000004">
    <property type="protein sequence ID" value="KAF7362377.1"/>
    <property type="molecule type" value="Genomic_DNA"/>
</dbReference>
<feature type="region of interest" description="Disordered" evidence="1">
    <location>
        <begin position="260"/>
        <end position="328"/>
    </location>
</feature>
<protein>
    <submittedName>
        <fullName evidence="2">Uncharacterized protein</fullName>
    </submittedName>
</protein>
<reference evidence="2" key="1">
    <citation type="submission" date="2020-05" db="EMBL/GenBank/DDBJ databases">
        <title>Mycena genomes resolve the evolution of fungal bioluminescence.</title>
        <authorList>
            <person name="Tsai I.J."/>
        </authorList>
    </citation>
    <scope>NUCLEOTIDE SEQUENCE</scope>
    <source>
        <strain evidence="2">CCC161011</strain>
    </source>
</reference>
<organism evidence="2 3">
    <name type="scientific">Mycena venus</name>
    <dbReference type="NCBI Taxonomy" id="2733690"/>
    <lineage>
        <taxon>Eukaryota</taxon>
        <taxon>Fungi</taxon>
        <taxon>Dikarya</taxon>
        <taxon>Basidiomycota</taxon>
        <taxon>Agaricomycotina</taxon>
        <taxon>Agaricomycetes</taxon>
        <taxon>Agaricomycetidae</taxon>
        <taxon>Agaricales</taxon>
        <taxon>Marasmiineae</taxon>
        <taxon>Mycenaceae</taxon>
        <taxon>Mycena</taxon>
    </lineage>
</organism>
<dbReference type="Proteomes" id="UP000620124">
    <property type="component" value="Unassembled WGS sequence"/>
</dbReference>
<dbReference type="AlphaFoldDB" id="A0A8H6YPC3"/>
<comment type="caution">
    <text evidence="2">The sequence shown here is derived from an EMBL/GenBank/DDBJ whole genome shotgun (WGS) entry which is preliminary data.</text>
</comment>
<proteinExistence type="predicted"/>
<dbReference type="OrthoDB" id="10643660at2759"/>
<feature type="compositionally biased region" description="Polar residues" evidence="1">
    <location>
        <begin position="300"/>
        <end position="315"/>
    </location>
</feature>
<evidence type="ECO:0000256" key="1">
    <source>
        <dbReference type="SAM" id="MobiDB-lite"/>
    </source>
</evidence>
<feature type="region of interest" description="Disordered" evidence="1">
    <location>
        <begin position="423"/>
        <end position="443"/>
    </location>
</feature>
<evidence type="ECO:0000313" key="2">
    <source>
        <dbReference type="EMBL" id="KAF7362377.1"/>
    </source>
</evidence>
<sequence>MWLNPDFACLLPGHPLTSNLVLLLPSQRILLDFSNMSPCRTAKSKQRRPPYSDQIVTAVVKISQEIPHDQICTFSESELKNQVRMNAKYNPRMIGKRFDHYIRTRLRALRDRGLIDADFGQEPIQITITPAGRRKYVFVPIAAFVRLYQSRFQDIEVDVGISYIDNEKAELDALFLAARKHVGPLKGLTNSQLGTMCDQKDRIIVEQDRTITELRKQVHSPENRAPVPTLPDEVRRFDISNAAGSSNSSQLRTPIRKAMSMGAYPTPDSLPQRRDPVPRSPPPSPSPRGSFTMDVDNDELSLQPTNHGLQDSAMQYTLPGPSPPENERELTTKLHETQEKLAEAQDQIAQLSARCQQYEEAIRSTALEYKRRDSELQDEIEVLRALHDEDNVVQMEMSQLISYLENQRDQEKVCIVGEDSCVGSGEGLGGTKMGSVERRYRRD</sequence>
<name>A0A8H6YPC3_9AGAR</name>
<evidence type="ECO:0000313" key="3">
    <source>
        <dbReference type="Proteomes" id="UP000620124"/>
    </source>
</evidence>
<gene>
    <name evidence="2" type="ORF">MVEN_00584500</name>
</gene>